<dbReference type="SUPFAM" id="SSF50129">
    <property type="entry name" value="GroES-like"/>
    <property type="match status" value="1"/>
</dbReference>
<accession>A0AA38VHA0</accession>
<dbReference type="InterPro" id="IPR050700">
    <property type="entry name" value="YIM1/Zinc_Alcohol_DH_Fams"/>
</dbReference>
<dbReference type="Pfam" id="PF08240">
    <property type="entry name" value="ADH_N"/>
    <property type="match status" value="1"/>
</dbReference>
<gene>
    <name evidence="2" type="ORF">NKR23_g11447</name>
</gene>
<reference evidence="2" key="1">
    <citation type="submission" date="2022-07" db="EMBL/GenBank/DDBJ databases">
        <title>Fungi with potential for degradation of polypropylene.</title>
        <authorList>
            <person name="Gostincar C."/>
        </authorList>
    </citation>
    <scope>NUCLEOTIDE SEQUENCE</scope>
    <source>
        <strain evidence="2">EXF-13308</strain>
    </source>
</reference>
<keyword evidence="3" id="KW-1185">Reference proteome</keyword>
<feature type="domain" description="Enoyl reductase (ER)" evidence="1">
    <location>
        <begin position="21"/>
        <end position="343"/>
    </location>
</feature>
<dbReference type="Proteomes" id="UP001174694">
    <property type="component" value="Unassembled WGS sequence"/>
</dbReference>
<dbReference type="InterPro" id="IPR036291">
    <property type="entry name" value="NAD(P)-bd_dom_sf"/>
</dbReference>
<protein>
    <submittedName>
        <fullName evidence="2">Zinc alcohol dehydrogenase</fullName>
    </submittedName>
</protein>
<proteinExistence type="predicted"/>
<dbReference type="AlphaFoldDB" id="A0AA38VHA0"/>
<organism evidence="2 3">
    <name type="scientific">Pleurostoma richardsiae</name>
    <dbReference type="NCBI Taxonomy" id="41990"/>
    <lineage>
        <taxon>Eukaryota</taxon>
        <taxon>Fungi</taxon>
        <taxon>Dikarya</taxon>
        <taxon>Ascomycota</taxon>
        <taxon>Pezizomycotina</taxon>
        <taxon>Sordariomycetes</taxon>
        <taxon>Sordariomycetidae</taxon>
        <taxon>Calosphaeriales</taxon>
        <taxon>Pleurostomataceae</taxon>
        <taxon>Pleurostoma</taxon>
    </lineage>
</organism>
<dbReference type="Pfam" id="PF13602">
    <property type="entry name" value="ADH_zinc_N_2"/>
    <property type="match status" value="1"/>
</dbReference>
<dbReference type="SUPFAM" id="SSF51735">
    <property type="entry name" value="NAD(P)-binding Rossmann-fold domains"/>
    <property type="match status" value="1"/>
</dbReference>
<dbReference type="EMBL" id="JANBVO010000061">
    <property type="protein sequence ID" value="KAJ9132086.1"/>
    <property type="molecule type" value="Genomic_DNA"/>
</dbReference>
<dbReference type="CDD" id="cd08267">
    <property type="entry name" value="MDR1"/>
    <property type="match status" value="1"/>
</dbReference>
<comment type="caution">
    <text evidence="2">The sequence shown here is derived from an EMBL/GenBank/DDBJ whole genome shotgun (WGS) entry which is preliminary data.</text>
</comment>
<dbReference type="InterPro" id="IPR020843">
    <property type="entry name" value="ER"/>
</dbReference>
<evidence type="ECO:0000259" key="1">
    <source>
        <dbReference type="SMART" id="SM00829"/>
    </source>
</evidence>
<evidence type="ECO:0000313" key="3">
    <source>
        <dbReference type="Proteomes" id="UP001174694"/>
    </source>
</evidence>
<dbReference type="GO" id="GO:0016491">
    <property type="term" value="F:oxidoreductase activity"/>
    <property type="evidence" value="ECO:0007669"/>
    <property type="project" value="InterPro"/>
</dbReference>
<dbReference type="SMART" id="SM00829">
    <property type="entry name" value="PKS_ER"/>
    <property type="match status" value="1"/>
</dbReference>
<dbReference type="InterPro" id="IPR011032">
    <property type="entry name" value="GroES-like_sf"/>
</dbReference>
<dbReference type="PANTHER" id="PTHR11695:SF294">
    <property type="entry name" value="RETICULON-4-INTERACTING PROTEIN 1, MITOCHONDRIAL"/>
    <property type="match status" value="1"/>
</dbReference>
<dbReference type="Gene3D" id="3.90.180.10">
    <property type="entry name" value="Medium-chain alcohol dehydrogenases, catalytic domain"/>
    <property type="match status" value="1"/>
</dbReference>
<sequence>MASPLLKTMKAWVVTQRGEPKDALVLESNHSAPGPPTGSNIVVKVTYASLNNADVHFMGTIPAWLPFRWRPIPGLDFVGEIIQRGPSAPAHLPIGAEVCGALNVMSVLFGHGSLAEYITIPSDIVVIKPSDLGSSRAVGAFGVAGQTAALMVRGSGGIKAGDRILINGVSGGVGVLLAQVLKAIGATVYGVCSQTNAEMVKGLGVDYVIDYTKHNPLTAYLALEYGDSPFDLIYDCVGSQELFSHSTAYLKEDRLFINIVGGRTEGIVPFLRNRVLPTALGGIPRNYRLLGLSPSATYARDVLRWVEEGKLKEFPIDSEYAMGEVVKAYERVQSRRARGKVVVKIANE</sequence>
<dbReference type="InterPro" id="IPR013154">
    <property type="entry name" value="ADH-like_N"/>
</dbReference>
<dbReference type="Gene3D" id="3.40.50.720">
    <property type="entry name" value="NAD(P)-binding Rossmann-like Domain"/>
    <property type="match status" value="1"/>
</dbReference>
<dbReference type="PANTHER" id="PTHR11695">
    <property type="entry name" value="ALCOHOL DEHYDROGENASE RELATED"/>
    <property type="match status" value="1"/>
</dbReference>
<evidence type="ECO:0000313" key="2">
    <source>
        <dbReference type="EMBL" id="KAJ9132086.1"/>
    </source>
</evidence>
<name>A0AA38VHA0_9PEZI</name>